<dbReference type="Proteomes" id="UP000622552">
    <property type="component" value="Unassembled WGS sequence"/>
</dbReference>
<reference evidence="4" key="1">
    <citation type="submission" date="2020-11" db="EMBL/GenBank/DDBJ databases">
        <title>Sequencing the genomes of 1000 actinobacteria strains.</title>
        <authorList>
            <person name="Klenk H.-P."/>
        </authorList>
    </citation>
    <scope>NUCLEOTIDE SEQUENCE</scope>
    <source>
        <strain evidence="4">DSM 45356</strain>
    </source>
</reference>
<dbReference type="AlphaFoldDB" id="A0A8J7GKY8"/>
<dbReference type="Pfam" id="PF20434">
    <property type="entry name" value="BD-FAE"/>
    <property type="match status" value="1"/>
</dbReference>
<dbReference type="SUPFAM" id="SSF53474">
    <property type="entry name" value="alpha/beta-Hydrolases"/>
    <property type="match status" value="1"/>
</dbReference>
<evidence type="ECO:0000313" key="4">
    <source>
        <dbReference type="EMBL" id="MBG6138593.1"/>
    </source>
</evidence>
<dbReference type="Gene3D" id="3.40.50.1820">
    <property type="entry name" value="alpha/beta hydrolase"/>
    <property type="match status" value="1"/>
</dbReference>
<feature type="domain" description="BD-FAE-like" evidence="3">
    <location>
        <begin position="27"/>
        <end position="207"/>
    </location>
</feature>
<evidence type="ECO:0000256" key="2">
    <source>
        <dbReference type="ARBA" id="ARBA00022801"/>
    </source>
</evidence>
<accession>A0A8J7GKY8</accession>
<comment type="similarity">
    <text evidence="1">Belongs to the 'GDXG' lipolytic enzyme family.</text>
</comment>
<gene>
    <name evidence="4" type="ORF">IW245_004787</name>
</gene>
<evidence type="ECO:0000256" key="1">
    <source>
        <dbReference type="ARBA" id="ARBA00010515"/>
    </source>
</evidence>
<dbReference type="InterPro" id="IPR029058">
    <property type="entry name" value="AB_hydrolase_fold"/>
</dbReference>
<dbReference type="InterPro" id="IPR050300">
    <property type="entry name" value="GDXG_lipolytic_enzyme"/>
</dbReference>
<sequence>MTTASRESSTLYQAADGSELPLLVFEPGDGTPPRAGIVMFHGGALRQGSADTLAPHCRTLAARGILAASAGYRLLGHGAASIDDCIADVRRAIEQFARLADQRGLGASRLASGGSSAGAHLALVAAMIAPNEPAPAPKPGVAAVVALNPAGLDLRSLAPDAQRSLEQQAGIREGRLTDYSMIEFVQPGNPPTLIHHGTRDEVEPIESVRRYRDAMERSGNECTLREYEHAEHGFHYPGNSTHFDDVIADTARFLLDLITAK</sequence>
<dbReference type="PANTHER" id="PTHR48081">
    <property type="entry name" value="AB HYDROLASE SUPERFAMILY PROTEIN C4A8.06C"/>
    <property type="match status" value="1"/>
</dbReference>
<dbReference type="PANTHER" id="PTHR48081:SF30">
    <property type="entry name" value="ACETYL-HYDROLASE LIPR-RELATED"/>
    <property type="match status" value="1"/>
</dbReference>
<keyword evidence="5" id="KW-1185">Reference proteome</keyword>
<keyword evidence="2" id="KW-0378">Hydrolase</keyword>
<organism evidence="4 5">
    <name type="scientific">Longispora fulva</name>
    <dbReference type="NCBI Taxonomy" id="619741"/>
    <lineage>
        <taxon>Bacteria</taxon>
        <taxon>Bacillati</taxon>
        <taxon>Actinomycetota</taxon>
        <taxon>Actinomycetes</taxon>
        <taxon>Micromonosporales</taxon>
        <taxon>Micromonosporaceae</taxon>
        <taxon>Longispora</taxon>
    </lineage>
</organism>
<dbReference type="GO" id="GO:0004806">
    <property type="term" value="F:triacylglycerol lipase activity"/>
    <property type="evidence" value="ECO:0007669"/>
    <property type="project" value="TreeGrafter"/>
</dbReference>
<name>A0A8J7GKY8_9ACTN</name>
<dbReference type="InterPro" id="IPR049492">
    <property type="entry name" value="BD-FAE-like_dom"/>
</dbReference>
<evidence type="ECO:0000259" key="3">
    <source>
        <dbReference type="Pfam" id="PF20434"/>
    </source>
</evidence>
<evidence type="ECO:0000313" key="5">
    <source>
        <dbReference type="Proteomes" id="UP000622552"/>
    </source>
</evidence>
<dbReference type="EMBL" id="JADOUF010000001">
    <property type="protein sequence ID" value="MBG6138593.1"/>
    <property type="molecule type" value="Genomic_DNA"/>
</dbReference>
<protein>
    <submittedName>
        <fullName evidence="4">Acetyl esterase/lipase</fullName>
    </submittedName>
</protein>
<dbReference type="RefSeq" id="WP_197005333.1">
    <property type="nucleotide sequence ID" value="NZ_BONS01000025.1"/>
</dbReference>
<proteinExistence type="inferred from homology"/>
<comment type="caution">
    <text evidence="4">The sequence shown here is derived from an EMBL/GenBank/DDBJ whole genome shotgun (WGS) entry which is preliminary data.</text>
</comment>